<comment type="caution">
    <text evidence="1">The sequence shown here is derived from an EMBL/GenBank/DDBJ whole genome shotgun (WGS) entry which is preliminary data.</text>
</comment>
<dbReference type="EMBL" id="BARS01020020">
    <property type="protein sequence ID" value="GAG02444.1"/>
    <property type="molecule type" value="Genomic_DNA"/>
</dbReference>
<protein>
    <submittedName>
        <fullName evidence="1">Uncharacterized protein</fullName>
    </submittedName>
</protein>
<proteinExistence type="predicted"/>
<sequence length="113" mass="12840">MKENDIIKAMKEGRNLPVNMQVSKLPNQPRTFQATPEMMAKATEIKCIDCNNDIFVPAFKQVFFSIITSPTGKEEFASQNIGLICSKCGRSYNPKEWLYNRNKKLMGEDEDGS</sequence>
<reference evidence="1" key="1">
    <citation type="journal article" date="2014" name="Front. Microbiol.">
        <title>High frequency of phylogenetically diverse reductive dehalogenase-homologous genes in deep subseafloor sedimentary metagenomes.</title>
        <authorList>
            <person name="Kawai M."/>
            <person name="Futagami T."/>
            <person name="Toyoda A."/>
            <person name="Takaki Y."/>
            <person name="Nishi S."/>
            <person name="Hori S."/>
            <person name="Arai W."/>
            <person name="Tsubouchi T."/>
            <person name="Morono Y."/>
            <person name="Uchiyama I."/>
            <person name="Ito T."/>
            <person name="Fujiyama A."/>
            <person name="Inagaki F."/>
            <person name="Takami H."/>
        </authorList>
    </citation>
    <scope>NUCLEOTIDE SEQUENCE</scope>
    <source>
        <strain evidence="1">Expedition CK06-06</strain>
    </source>
</reference>
<accession>X0U9E7</accession>
<organism evidence="1">
    <name type="scientific">marine sediment metagenome</name>
    <dbReference type="NCBI Taxonomy" id="412755"/>
    <lineage>
        <taxon>unclassified sequences</taxon>
        <taxon>metagenomes</taxon>
        <taxon>ecological metagenomes</taxon>
    </lineage>
</organism>
<evidence type="ECO:0000313" key="1">
    <source>
        <dbReference type="EMBL" id="GAG02444.1"/>
    </source>
</evidence>
<name>X0U9E7_9ZZZZ</name>
<gene>
    <name evidence="1" type="ORF">S01H1_32347</name>
</gene>
<dbReference type="AlphaFoldDB" id="X0U9E7"/>